<feature type="non-terminal residue" evidence="1">
    <location>
        <position position="91"/>
    </location>
</feature>
<dbReference type="AlphaFoldDB" id="A0A072Q478"/>
<accession>A0A072Q478</accession>
<dbReference type="OrthoDB" id="5371818at2759"/>
<dbReference type="EMBL" id="AMGV01000001">
    <property type="protein sequence ID" value="KEF62710.1"/>
    <property type="molecule type" value="Genomic_DNA"/>
</dbReference>
<name>A0A072Q478_9EURO</name>
<dbReference type="VEuPathDB" id="FungiDB:A1O9_00683"/>
<dbReference type="RefSeq" id="XP_013265300.1">
    <property type="nucleotide sequence ID" value="XM_013409846.1"/>
</dbReference>
<dbReference type="HOGENOM" id="CLU_046006_19_2_1"/>
<dbReference type="InterPro" id="IPR029068">
    <property type="entry name" value="Glyas_Bleomycin-R_OHBP_Dase"/>
</dbReference>
<evidence type="ECO:0000313" key="2">
    <source>
        <dbReference type="Proteomes" id="UP000027920"/>
    </source>
</evidence>
<comment type="caution">
    <text evidence="1">The sequence shown here is derived from an EMBL/GenBank/DDBJ whole genome shotgun (WGS) entry which is preliminary data.</text>
</comment>
<dbReference type="Gene3D" id="3.10.180.10">
    <property type="entry name" value="2,3-Dihydroxybiphenyl 1,2-Dioxygenase, domain 1"/>
    <property type="match status" value="1"/>
</dbReference>
<dbReference type="Proteomes" id="UP000027920">
    <property type="component" value="Unassembled WGS sequence"/>
</dbReference>
<dbReference type="GeneID" id="25275634"/>
<dbReference type="SUPFAM" id="SSF54593">
    <property type="entry name" value="Glyoxalase/Bleomycin resistance protein/Dihydroxybiphenyl dioxygenase"/>
    <property type="match status" value="1"/>
</dbReference>
<reference evidence="1 2" key="1">
    <citation type="submission" date="2013-03" db="EMBL/GenBank/DDBJ databases">
        <title>The Genome Sequence of Exophiala aquamarina CBS 119918.</title>
        <authorList>
            <consortium name="The Broad Institute Genomics Platform"/>
            <person name="Cuomo C."/>
            <person name="de Hoog S."/>
            <person name="Gorbushina A."/>
            <person name="Walker B."/>
            <person name="Young S.K."/>
            <person name="Zeng Q."/>
            <person name="Gargeya S."/>
            <person name="Fitzgerald M."/>
            <person name="Haas B."/>
            <person name="Abouelleil A."/>
            <person name="Allen A.W."/>
            <person name="Alvarado L."/>
            <person name="Arachchi H.M."/>
            <person name="Berlin A.M."/>
            <person name="Chapman S.B."/>
            <person name="Gainer-Dewar J."/>
            <person name="Goldberg J."/>
            <person name="Griggs A."/>
            <person name="Gujja S."/>
            <person name="Hansen M."/>
            <person name="Howarth C."/>
            <person name="Imamovic A."/>
            <person name="Ireland A."/>
            <person name="Larimer J."/>
            <person name="McCowan C."/>
            <person name="Murphy C."/>
            <person name="Pearson M."/>
            <person name="Poon T.W."/>
            <person name="Priest M."/>
            <person name="Roberts A."/>
            <person name="Saif S."/>
            <person name="Shea T."/>
            <person name="Sisk P."/>
            <person name="Sykes S."/>
            <person name="Wortman J."/>
            <person name="Nusbaum C."/>
            <person name="Birren B."/>
        </authorList>
    </citation>
    <scope>NUCLEOTIDE SEQUENCE [LARGE SCALE GENOMIC DNA]</scope>
    <source>
        <strain evidence="1 2">CBS 119918</strain>
    </source>
</reference>
<proteinExistence type="predicted"/>
<evidence type="ECO:0008006" key="3">
    <source>
        <dbReference type="Google" id="ProtNLM"/>
    </source>
</evidence>
<protein>
    <recommendedName>
        <fullName evidence="3">VOC domain-containing protein</fullName>
    </recommendedName>
</protein>
<keyword evidence="2" id="KW-1185">Reference proteome</keyword>
<sequence>MRDSYVSFLGGRIAYENSMAVFITYDEEHHRIALLQFPGTKPKVKTTCGLEHLAYSFSSLTDLLLAYRQRRNVGTEPYWSFNHGPTTSIYY</sequence>
<organism evidence="1 2">
    <name type="scientific">Exophiala aquamarina CBS 119918</name>
    <dbReference type="NCBI Taxonomy" id="1182545"/>
    <lineage>
        <taxon>Eukaryota</taxon>
        <taxon>Fungi</taxon>
        <taxon>Dikarya</taxon>
        <taxon>Ascomycota</taxon>
        <taxon>Pezizomycotina</taxon>
        <taxon>Eurotiomycetes</taxon>
        <taxon>Chaetothyriomycetidae</taxon>
        <taxon>Chaetothyriales</taxon>
        <taxon>Herpotrichiellaceae</taxon>
        <taxon>Exophiala</taxon>
    </lineage>
</organism>
<evidence type="ECO:0000313" key="1">
    <source>
        <dbReference type="EMBL" id="KEF62710.1"/>
    </source>
</evidence>
<gene>
    <name evidence="1" type="ORF">A1O9_00683</name>
</gene>